<evidence type="ECO:0000256" key="4">
    <source>
        <dbReference type="ARBA" id="ARBA00022723"/>
    </source>
</evidence>
<evidence type="ECO:0000313" key="12">
    <source>
        <dbReference type="EMBL" id="KAJ7040227.1"/>
    </source>
</evidence>
<evidence type="ECO:0000256" key="1">
    <source>
        <dbReference type="ARBA" id="ARBA00001946"/>
    </source>
</evidence>
<keyword evidence="5" id="KW-0460">Magnesium</keyword>
<evidence type="ECO:0000256" key="8">
    <source>
        <dbReference type="ARBA" id="ARBA00032424"/>
    </source>
</evidence>
<dbReference type="GO" id="GO:0046872">
    <property type="term" value="F:metal ion binding"/>
    <property type="evidence" value="ECO:0007669"/>
    <property type="project" value="UniProtKB-KW"/>
</dbReference>
<dbReference type="Gene3D" id="1.10.600.10">
    <property type="entry name" value="Farnesyl Diphosphate Synthase"/>
    <property type="match status" value="1"/>
</dbReference>
<dbReference type="GO" id="GO:1990234">
    <property type="term" value="C:transferase complex"/>
    <property type="evidence" value="ECO:0007669"/>
    <property type="project" value="TreeGrafter"/>
</dbReference>
<dbReference type="PANTHER" id="PTHR12001:SF69">
    <property type="entry name" value="ALL TRANS-POLYPRENYL-DIPHOSPHATE SYNTHASE PDSS1"/>
    <property type="match status" value="1"/>
</dbReference>
<accession>A0AAD6TAC2</accession>
<feature type="region of interest" description="Disordered" evidence="11">
    <location>
        <begin position="143"/>
        <end position="170"/>
    </location>
</feature>
<evidence type="ECO:0000256" key="3">
    <source>
        <dbReference type="ARBA" id="ARBA00022679"/>
    </source>
</evidence>
<dbReference type="EMBL" id="JARJCM010000022">
    <property type="protein sequence ID" value="KAJ7040227.1"/>
    <property type="molecule type" value="Genomic_DNA"/>
</dbReference>
<comment type="caution">
    <text evidence="12">The sequence shown here is derived from an EMBL/GenBank/DDBJ whole genome shotgun (WGS) entry which is preliminary data.</text>
</comment>
<dbReference type="Proteomes" id="UP001218188">
    <property type="component" value="Unassembled WGS sequence"/>
</dbReference>
<evidence type="ECO:0000256" key="10">
    <source>
        <dbReference type="ARBA" id="ARBA00032873"/>
    </source>
</evidence>
<dbReference type="GO" id="GO:0004659">
    <property type="term" value="F:prenyltransferase activity"/>
    <property type="evidence" value="ECO:0007669"/>
    <property type="project" value="InterPro"/>
</dbReference>
<keyword evidence="13" id="KW-1185">Reference proteome</keyword>
<dbReference type="PROSITE" id="PS00444">
    <property type="entry name" value="POLYPRENYL_SYNTHASE_2"/>
    <property type="match status" value="1"/>
</dbReference>
<dbReference type="PROSITE" id="PS00723">
    <property type="entry name" value="POLYPRENYL_SYNTHASE_1"/>
    <property type="match status" value="1"/>
</dbReference>
<organism evidence="12 13">
    <name type="scientific">Mycena alexandri</name>
    <dbReference type="NCBI Taxonomy" id="1745969"/>
    <lineage>
        <taxon>Eukaryota</taxon>
        <taxon>Fungi</taxon>
        <taxon>Dikarya</taxon>
        <taxon>Basidiomycota</taxon>
        <taxon>Agaricomycotina</taxon>
        <taxon>Agaricomycetes</taxon>
        <taxon>Agaricomycetidae</taxon>
        <taxon>Agaricales</taxon>
        <taxon>Marasmiineae</taxon>
        <taxon>Mycenaceae</taxon>
        <taxon>Mycena</taxon>
    </lineage>
</organism>
<dbReference type="Gene3D" id="3.30.450.30">
    <property type="entry name" value="Dynein light chain 2a, cytoplasmic"/>
    <property type="match status" value="1"/>
</dbReference>
<gene>
    <name evidence="12" type="ORF">C8F04DRAFT_1253996</name>
</gene>
<evidence type="ECO:0000313" key="13">
    <source>
        <dbReference type="Proteomes" id="UP001218188"/>
    </source>
</evidence>
<keyword evidence="3" id="KW-0808">Transferase</keyword>
<dbReference type="SFLD" id="SFLDS00005">
    <property type="entry name" value="Isoprenoid_Synthase_Type_I"/>
    <property type="match status" value="1"/>
</dbReference>
<feature type="compositionally biased region" description="Pro residues" evidence="11">
    <location>
        <begin position="143"/>
        <end position="154"/>
    </location>
</feature>
<dbReference type="GO" id="GO:0006744">
    <property type="term" value="P:ubiquinone biosynthetic process"/>
    <property type="evidence" value="ECO:0007669"/>
    <property type="project" value="TreeGrafter"/>
</dbReference>
<evidence type="ECO:0000256" key="7">
    <source>
        <dbReference type="ARBA" id="ARBA00032380"/>
    </source>
</evidence>
<proteinExistence type="inferred from homology"/>
<dbReference type="PANTHER" id="PTHR12001">
    <property type="entry name" value="GERANYLGERANYL PYROPHOSPHATE SYNTHASE"/>
    <property type="match status" value="1"/>
</dbReference>
<keyword evidence="6" id="KW-0414">Isoprene biosynthesis</keyword>
<dbReference type="AlphaFoldDB" id="A0AAD6TAC2"/>
<keyword evidence="4" id="KW-0479">Metal-binding</keyword>
<dbReference type="Pfam" id="PF00348">
    <property type="entry name" value="polyprenyl_synt"/>
    <property type="match status" value="1"/>
</dbReference>
<dbReference type="CDD" id="cd00685">
    <property type="entry name" value="Trans_IPPS_HT"/>
    <property type="match status" value="1"/>
</dbReference>
<comment type="cofactor">
    <cofactor evidence="1">
        <name>Mg(2+)</name>
        <dbReference type="ChEBI" id="CHEBI:18420"/>
    </cofactor>
</comment>
<dbReference type="SUPFAM" id="SSF48576">
    <property type="entry name" value="Terpenoid synthases"/>
    <property type="match status" value="1"/>
</dbReference>
<dbReference type="InterPro" id="IPR033749">
    <property type="entry name" value="Polyprenyl_synt_CS"/>
</dbReference>
<protein>
    <recommendedName>
        <fullName evidence="10">(2E,6E)-farnesyl diphosphate synthase</fullName>
    </recommendedName>
    <alternativeName>
        <fullName evidence="9">Dimethylallyltranstransferase</fullName>
    </alternativeName>
    <alternativeName>
        <fullName evidence="8">Farnesyl diphosphate synthase</fullName>
    </alternativeName>
    <alternativeName>
        <fullName evidence="7">Geranyltranstransferase</fullName>
    </alternativeName>
</protein>
<name>A0AAD6TAC2_9AGAR</name>
<evidence type="ECO:0000256" key="6">
    <source>
        <dbReference type="ARBA" id="ARBA00023229"/>
    </source>
</evidence>
<reference evidence="12" key="1">
    <citation type="submission" date="2023-03" db="EMBL/GenBank/DDBJ databases">
        <title>Massive genome expansion in bonnet fungi (Mycena s.s.) driven by repeated elements and novel gene families across ecological guilds.</title>
        <authorList>
            <consortium name="Lawrence Berkeley National Laboratory"/>
            <person name="Harder C.B."/>
            <person name="Miyauchi S."/>
            <person name="Viragh M."/>
            <person name="Kuo A."/>
            <person name="Thoen E."/>
            <person name="Andreopoulos B."/>
            <person name="Lu D."/>
            <person name="Skrede I."/>
            <person name="Drula E."/>
            <person name="Henrissat B."/>
            <person name="Morin E."/>
            <person name="Kohler A."/>
            <person name="Barry K."/>
            <person name="LaButti K."/>
            <person name="Morin E."/>
            <person name="Salamov A."/>
            <person name="Lipzen A."/>
            <person name="Mereny Z."/>
            <person name="Hegedus B."/>
            <person name="Baldrian P."/>
            <person name="Stursova M."/>
            <person name="Weitz H."/>
            <person name="Taylor A."/>
            <person name="Grigoriev I.V."/>
            <person name="Nagy L.G."/>
            <person name="Martin F."/>
            <person name="Kauserud H."/>
        </authorList>
    </citation>
    <scope>NUCLEOTIDE SEQUENCE</scope>
    <source>
        <strain evidence="12">CBHHK200</strain>
    </source>
</reference>
<dbReference type="InterPro" id="IPR008949">
    <property type="entry name" value="Isoprenoid_synthase_dom_sf"/>
</dbReference>
<evidence type="ECO:0000256" key="2">
    <source>
        <dbReference type="ARBA" id="ARBA00006706"/>
    </source>
</evidence>
<dbReference type="GO" id="GO:0008299">
    <property type="term" value="P:isoprenoid biosynthetic process"/>
    <property type="evidence" value="ECO:0007669"/>
    <property type="project" value="UniProtKB-KW"/>
</dbReference>
<sequence>MLVLSRLQDSLRQILSPPGLHTAVLLTPSGQLVSFASYESRCKDEIRVIAGLSGEVWQETQEQGSGMVDSELGRIVVLPVDEAPELLPMPLPDDYQPLMLLVLNSTDAVEWDDLQTKGKALASQIAKPLSKFRQHLVVHKPPPLLASPSAPPLPSSSTALPPLHKPPARRLDPSTLVAAELDTLRQSLLSLLGTAHPGLDEIAKYYFLHPSKQMQCDGAGGREEELDRPLTRADVLNDWNPSMPDNTASFASVFSLIPPTTPPPRPPPPAAFAPTPLVPALVDPAVLLPTQRRLAQIVEMIHVASLLHDDVIDASALRRGVPSAPAAFGNKLAVLGGDFLLGRASAALARLGDPEVVELIATVIANLVEGEILQMKDVHTPGLGLVRAAPGGGDDAWRVYLKKTYLKTASLMAKGCRASVILGGCAQGEVWKELAYAFGRNFGLAFQLVDDVLDYEAGEATLGKPGGADLQLGLATGPALYAWEEHPEMGPLILRKFEQEGDVEPAPSSAAPPVSSAHATLARTHADKARELLQGLPESEARAALELLTERVVTRTW</sequence>
<dbReference type="InterPro" id="IPR000092">
    <property type="entry name" value="Polyprenyl_synt"/>
</dbReference>
<evidence type="ECO:0000256" key="9">
    <source>
        <dbReference type="ARBA" id="ARBA00032448"/>
    </source>
</evidence>
<comment type="similarity">
    <text evidence="2">Belongs to the FPP/GGPP synthase family.</text>
</comment>
<evidence type="ECO:0000256" key="11">
    <source>
        <dbReference type="SAM" id="MobiDB-lite"/>
    </source>
</evidence>
<dbReference type="SUPFAM" id="SSF103196">
    <property type="entry name" value="Roadblock/LC7 domain"/>
    <property type="match status" value="1"/>
</dbReference>
<evidence type="ECO:0000256" key="5">
    <source>
        <dbReference type="ARBA" id="ARBA00022842"/>
    </source>
</evidence>